<evidence type="ECO:0000313" key="2">
    <source>
        <dbReference type="Proteomes" id="UP000183567"/>
    </source>
</evidence>
<name>A0A1J8Q9C3_9AGAM</name>
<dbReference type="Proteomes" id="UP000183567">
    <property type="component" value="Unassembled WGS sequence"/>
</dbReference>
<protein>
    <submittedName>
        <fullName evidence="1">Uncharacterized protein</fullName>
    </submittedName>
</protein>
<accession>A0A1J8Q9C3</accession>
<evidence type="ECO:0000313" key="1">
    <source>
        <dbReference type="EMBL" id="OJA08348.1"/>
    </source>
</evidence>
<gene>
    <name evidence="1" type="ORF">AZE42_07436</name>
</gene>
<dbReference type="Gene3D" id="1.10.287.4290">
    <property type="match status" value="1"/>
</dbReference>
<proteinExistence type="predicted"/>
<organism evidence="1 2">
    <name type="scientific">Rhizopogon vesiculosus</name>
    <dbReference type="NCBI Taxonomy" id="180088"/>
    <lineage>
        <taxon>Eukaryota</taxon>
        <taxon>Fungi</taxon>
        <taxon>Dikarya</taxon>
        <taxon>Basidiomycota</taxon>
        <taxon>Agaricomycotina</taxon>
        <taxon>Agaricomycetes</taxon>
        <taxon>Agaricomycetidae</taxon>
        <taxon>Boletales</taxon>
        <taxon>Suillineae</taxon>
        <taxon>Rhizopogonaceae</taxon>
        <taxon>Rhizopogon</taxon>
    </lineage>
</organism>
<keyword evidence="2" id="KW-1185">Reference proteome</keyword>
<dbReference type="AlphaFoldDB" id="A0A1J8Q9C3"/>
<reference evidence="1 2" key="1">
    <citation type="submission" date="2016-03" db="EMBL/GenBank/DDBJ databases">
        <title>Comparative genomics of the ectomycorrhizal sister species Rhizopogon vinicolor and Rhizopogon vesiculosus (Basidiomycota: Boletales) reveals a divergence of the mating type B locus.</title>
        <authorList>
            <person name="Mujic A.B."/>
            <person name="Kuo A."/>
            <person name="Tritt A."/>
            <person name="Lipzen A."/>
            <person name="Chen C."/>
            <person name="Johnson J."/>
            <person name="Sharma A."/>
            <person name="Barry K."/>
            <person name="Grigoriev I.V."/>
            <person name="Spatafora J.W."/>
        </authorList>
    </citation>
    <scope>NUCLEOTIDE SEQUENCE [LARGE SCALE GENOMIC DNA]</scope>
    <source>
        <strain evidence="1 2">AM-OR11-056</strain>
    </source>
</reference>
<sequence>MGGANPVTTCWRVQLTNKAVTPEDIIFKWDVFTSFDDGRATHSTSSAEGMQQIMGNLENKVLIAETAVEVMKVAGRDAGKVLKAKL</sequence>
<comment type="caution">
    <text evidence="1">The sequence shown here is derived from an EMBL/GenBank/DDBJ whole genome shotgun (WGS) entry which is preliminary data.</text>
</comment>
<dbReference type="STRING" id="180088.A0A1J8Q9C3"/>
<dbReference type="EMBL" id="LVVM01006317">
    <property type="protein sequence ID" value="OJA08348.1"/>
    <property type="molecule type" value="Genomic_DNA"/>
</dbReference>